<dbReference type="FunFam" id="1.10.287.110:FF:000007">
    <property type="entry name" value="DnaJ (Hsp40) homolog, subfamily C, member 13"/>
    <property type="match status" value="1"/>
</dbReference>
<feature type="region of interest" description="Disordered" evidence="1">
    <location>
        <begin position="2215"/>
        <end position="2236"/>
    </location>
</feature>
<dbReference type="InterPro" id="IPR045802">
    <property type="entry name" value="GRV2/DNAJC13_N"/>
</dbReference>
<feature type="domain" description="J" evidence="2">
    <location>
        <begin position="1299"/>
        <end position="1355"/>
    </location>
</feature>
<dbReference type="GO" id="GO:0007032">
    <property type="term" value="P:endosome organization"/>
    <property type="evidence" value="ECO:0007669"/>
    <property type="project" value="InterPro"/>
</dbReference>
<dbReference type="GO" id="GO:0006898">
    <property type="term" value="P:receptor-mediated endocytosis"/>
    <property type="evidence" value="ECO:0007669"/>
    <property type="project" value="TreeGrafter"/>
</dbReference>
<dbReference type="EMBL" id="JAWJWE010000010">
    <property type="protein sequence ID" value="KAK6630628.1"/>
    <property type="molecule type" value="Genomic_DNA"/>
</dbReference>
<dbReference type="SMART" id="SM00271">
    <property type="entry name" value="DnaJ"/>
    <property type="match status" value="1"/>
</dbReference>
<evidence type="ECO:0000313" key="4">
    <source>
        <dbReference type="Proteomes" id="UP001372834"/>
    </source>
</evidence>
<dbReference type="CDD" id="cd06257">
    <property type="entry name" value="DnaJ"/>
    <property type="match status" value="1"/>
</dbReference>
<dbReference type="InterPro" id="IPR044978">
    <property type="entry name" value="GRV2/DNAJC13"/>
</dbReference>
<dbReference type="PANTHER" id="PTHR36983:SF2">
    <property type="entry name" value="DNAJ HOMOLOG SUBFAMILY C MEMBER 13"/>
    <property type="match status" value="1"/>
</dbReference>
<dbReference type="SUPFAM" id="SSF48371">
    <property type="entry name" value="ARM repeat"/>
    <property type="match status" value="2"/>
</dbReference>
<dbReference type="InterPro" id="IPR011989">
    <property type="entry name" value="ARM-like"/>
</dbReference>
<dbReference type="GO" id="GO:2000641">
    <property type="term" value="P:regulation of early endosome to late endosome transport"/>
    <property type="evidence" value="ECO:0007669"/>
    <property type="project" value="InterPro"/>
</dbReference>
<dbReference type="GO" id="GO:0010008">
    <property type="term" value="C:endosome membrane"/>
    <property type="evidence" value="ECO:0007669"/>
    <property type="project" value="TreeGrafter"/>
</dbReference>
<dbReference type="Pfam" id="PF00226">
    <property type="entry name" value="DnaJ"/>
    <property type="match status" value="1"/>
</dbReference>
<dbReference type="Pfam" id="PF19432">
    <property type="entry name" value="RME-8_N"/>
    <property type="match status" value="1"/>
</dbReference>
<dbReference type="InterPro" id="IPR016024">
    <property type="entry name" value="ARM-type_fold"/>
</dbReference>
<dbReference type="Gene3D" id="1.10.287.110">
    <property type="entry name" value="DnaJ domain"/>
    <property type="match status" value="1"/>
</dbReference>
<dbReference type="SUPFAM" id="SSF46565">
    <property type="entry name" value="Chaperone J-domain"/>
    <property type="match status" value="1"/>
</dbReference>
<dbReference type="Pfam" id="PF14237">
    <property type="entry name" value="GYF_2"/>
    <property type="match status" value="1"/>
</dbReference>
<protein>
    <recommendedName>
        <fullName evidence="2">J domain-containing protein</fullName>
    </recommendedName>
</protein>
<dbReference type="Gene3D" id="1.25.10.10">
    <property type="entry name" value="Leucine-rich Repeat Variant"/>
    <property type="match status" value="2"/>
</dbReference>
<dbReference type="InterPro" id="IPR036869">
    <property type="entry name" value="J_dom_sf"/>
</dbReference>
<name>A0AAN8RXV9_POLSC</name>
<dbReference type="PANTHER" id="PTHR36983">
    <property type="entry name" value="DNAJ HOMOLOG SUBFAMILY C MEMBER 13"/>
    <property type="match status" value="1"/>
</dbReference>
<gene>
    <name evidence="3" type="ORF">RUM43_014613</name>
</gene>
<evidence type="ECO:0000313" key="3">
    <source>
        <dbReference type="EMBL" id="KAK6630628.1"/>
    </source>
</evidence>
<dbReference type="PROSITE" id="PS50076">
    <property type="entry name" value="DNAJ_2"/>
    <property type="match status" value="1"/>
</dbReference>
<dbReference type="Proteomes" id="UP001372834">
    <property type="component" value="Unassembled WGS sequence"/>
</dbReference>
<organism evidence="3 4">
    <name type="scientific">Polyplax serrata</name>
    <name type="common">Common mouse louse</name>
    <dbReference type="NCBI Taxonomy" id="468196"/>
    <lineage>
        <taxon>Eukaryota</taxon>
        <taxon>Metazoa</taxon>
        <taxon>Ecdysozoa</taxon>
        <taxon>Arthropoda</taxon>
        <taxon>Hexapoda</taxon>
        <taxon>Insecta</taxon>
        <taxon>Pterygota</taxon>
        <taxon>Neoptera</taxon>
        <taxon>Paraneoptera</taxon>
        <taxon>Psocodea</taxon>
        <taxon>Troctomorpha</taxon>
        <taxon>Phthiraptera</taxon>
        <taxon>Anoplura</taxon>
        <taxon>Polyplacidae</taxon>
        <taxon>Polyplax</taxon>
    </lineage>
</organism>
<accession>A0AAN8RXV9</accession>
<reference evidence="3 4" key="1">
    <citation type="submission" date="2023-10" db="EMBL/GenBank/DDBJ databases">
        <title>Genomes of two closely related lineages of the louse Polyplax serrata with different host specificities.</title>
        <authorList>
            <person name="Martinu J."/>
            <person name="Tarabai H."/>
            <person name="Stefka J."/>
            <person name="Hypsa V."/>
        </authorList>
    </citation>
    <scope>NUCLEOTIDE SEQUENCE [LARGE SCALE GENOMIC DNA]</scope>
    <source>
        <strain evidence="3">HR10_N</strain>
    </source>
</reference>
<proteinExistence type="predicted"/>
<comment type="caution">
    <text evidence="3">The sequence shown here is derived from an EMBL/GenBank/DDBJ whole genome shotgun (WGS) entry which is preliminary data.</text>
</comment>
<sequence length="2236" mass="253728">MTPLSENEDLACFYVTKHSPWKGKYKRVFSVGTTGITTYNPSSLEVTNKWLYSEVLDIQPASSANRTEFILSFRKDKKVDSMRFSTECRSALLTGVLACKYMFSDKPKDILKCQSYKHHWSDTKLPVMLEVTPSSLNQLDLATNVVLASYSYIDIKGFSEVKDYPGGFVIICEEFSRMHLFSCDNLLELKTKILESANNIGVTIRVIKEPVTIQEFNNQRLGNYSGDEHVTSITEFIVHKISHRHQDAQRRILCLSESCILERDPQTYSICTLRPLSDIFALVRNKDNPQQFSVEYTNGDTKIYTTSDRDGLLATLLDAVRGSGNHDVHVKMQSTSRGKRWGPLIQPLEQEVESLHLKFFQQRPGNRSLSEMIDRFNANIPYSGLIHSVSQDGIFAENKEKLIHNALQALSSDDSEHLNFSNRELEAQFHALRRLFATKIGFTAFTMMPGLKENIGKKVINALKRNDEAVTHAAIDMICCLMHPMHFDYEIKQEQFNKQSILSNKVFLGKLLDMWINHINRGTAALVVSSLLDFLTFALCVPYSETTDGKDFDNLLKMVAERGRPLFRLFQHTSLAVVKGAGLVMRALIEEGESAIAVKMQNLALSEGALPRHLLNALFTQGNDSRLLAHRNLSRHLVGLWVTEHSTSMALLKRIMPVALLLYLDSQEKVPDSVLKEETVQSRDNLKLAQEQFDKNRKGHQRIAIEKQLKVIEKHLDSMLQHWGATLGIEKRSRDKEKKEKLVVLRRRRERVKSTANWTLFYYKFRQDHALPSLIWNHKTRDELRDALETEIRNFNTDRELSGNAMVAWNHQEFEVNYMSLANEVKIGEYYLRLLLETDENNESPITRSFEFFNVLYHRFLLTSKPEMKSMCLQAMSIVYGHHYKEIGLFSDTKYIIGMLDKCIDKMERDRLVIFVDKLLLDKRNIKDIMDANGVRILVDLLTLAHLHTSRAVIPTQTNVIEAGPNMHRENEKEWHYQLSGETKGPISFHSLKELWASNQMNAKSKCWAMGMDGWRTIQNVSQLKWTLLAKGNAVLNESDLAALILNILIKICENYPSRDADGAIIRPLPRVKKILSDSTCLLHIVQLLLTFDPVIVEKVATLLYLVMKDNSQISTVYLTGIFYFILMYNGSNVLPIARFLKLTHMVQAIRNDDPSASEILQRSVLGPLLPEAMLSYLENHGPDKFAQIFLGEFDTPEVIWNAEMRQLLIQKLAMHVADFSPRLRSNTRAPYQYCSIPAIRYPQLENELFCNIFYLRHLCDTARFPKWPIKEPVKLLKDVLDTWKNEVEKKPPAMSLGDAYESLGLGRGGQHDESKVRKAYYRLAQQYHPDKNPEGRNQFEKVTQAYEFLCSRSSWSGDGPNPNNIVLVLKTQSILFERYSEELEPYKYAGYPQLIKTIQLETSDDLLFSKSSPLLSAASELAYHTVQCSGLNAEELRRERGLDVLLEAYSRCVSVLSGSSKPNDVAVQVCTHITKCYSVAGRFQACRDKMVEMPQLIKDLCRILYFKHLTKLCSTATECVGSLAVDSILQMQLLQSGCLWHLLLFMFNYDYTLEEGGVERVEEANQQEVANNLAKLAVYACARMGGYLPDALASPKNELARKTLDNLITPYVARQLSNNQPEKVLKILNSNSQNPYLLWDNSTRAQLLEYLENQRTNKLNIISSEPSCGSDFQCTAYNNELKVGDIYLRLFNEQSTFPLEDPKGFVVDLLEFLLKKYDELRKSVIPVPEDHDLVKEAVTALVSLKNVIQNNSGVEVQCLGNFRLVFALLSLNNCPAVQKSALEVLYCTTKNHECVNDIGATLVLGHLLLLLFSLPDVDSQMLTLDALYDLMSVTAIVKECLAKGGLLYALHLFCNSPHISLREKSAELIARMAADKLVGPKVRLITSRFLPAIFLDAMKESPQASIHMFDGNHENPELIWNQELRERISSFTSSLWQKFYSVQSQNANAEWTPPDDKTVSTICPNEVVVAGVYLRLFVANPGWSVRRPKEFLTELMDFCLSLMSKEKTDADLLEMSTNALVALLQTQPALGSHIPSLGHVPRFLHQMTQLRSTATSRAVVLILHQLALNEGCASAIGQTDCIMPLKKAMETRKDILGVACEALNRLFSTNSNQLVRQALESDLVPYLLTLLDRRLEVENPAMTKAQIVKALKAMARSALYGERILNILEKSPVWSAYKDQKHDLFISNTTPSGYLTGGIPTTAGYLTQGQTTLISEGPPPVDKEDCNTNRTVLLD</sequence>
<evidence type="ECO:0000256" key="1">
    <source>
        <dbReference type="SAM" id="MobiDB-lite"/>
    </source>
</evidence>
<evidence type="ECO:0000259" key="2">
    <source>
        <dbReference type="PROSITE" id="PS50076"/>
    </source>
</evidence>
<dbReference type="InterPro" id="IPR001623">
    <property type="entry name" value="DnaJ_domain"/>
</dbReference>
<dbReference type="InterPro" id="IPR025640">
    <property type="entry name" value="GYF_2"/>
</dbReference>